<comment type="caution">
    <text evidence="11">The sequence shown here is derived from an EMBL/GenBank/DDBJ whole genome shotgun (WGS) entry which is preliminary data.</text>
</comment>
<dbReference type="NCBIfam" id="TIGR01842">
    <property type="entry name" value="type_I_sec_PrtD"/>
    <property type="match status" value="1"/>
</dbReference>
<dbReference type="PROSITE" id="PS50929">
    <property type="entry name" value="ABC_TM1F"/>
    <property type="match status" value="1"/>
</dbReference>
<dbReference type="InterPro" id="IPR010128">
    <property type="entry name" value="ATPase_T1SS_PrtD-like"/>
</dbReference>
<dbReference type="InterPro" id="IPR011527">
    <property type="entry name" value="ABC1_TM_dom"/>
</dbReference>
<dbReference type="GO" id="GO:0005524">
    <property type="term" value="F:ATP binding"/>
    <property type="evidence" value="ECO:0007669"/>
    <property type="project" value="UniProtKB-KW"/>
</dbReference>
<evidence type="ECO:0000256" key="4">
    <source>
        <dbReference type="ARBA" id="ARBA00022840"/>
    </source>
</evidence>
<dbReference type="EMBL" id="JAUSVV010000006">
    <property type="protein sequence ID" value="MDQ0443375.1"/>
    <property type="molecule type" value="Genomic_DNA"/>
</dbReference>
<dbReference type="PANTHER" id="PTHR24221:SF248">
    <property type="entry name" value="ABC TRANSPORTER TRANSMEMBRANE REGION"/>
    <property type="match status" value="1"/>
</dbReference>
<feature type="domain" description="ABC transporter" evidence="9">
    <location>
        <begin position="304"/>
        <end position="540"/>
    </location>
</feature>
<keyword evidence="4 11" id="KW-0067">ATP-binding</keyword>
<dbReference type="InterPro" id="IPR003439">
    <property type="entry name" value="ABC_transporter-like_ATP-bd"/>
</dbReference>
<evidence type="ECO:0000256" key="8">
    <source>
        <dbReference type="SAM" id="Phobius"/>
    </source>
</evidence>
<dbReference type="InterPro" id="IPR003593">
    <property type="entry name" value="AAA+_ATPase"/>
</dbReference>
<name>A0ABU0HM18_9HYPH</name>
<evidence type="ECO:0000256" key="7">
    <source>
        <dbReference type="SAM" id="MobiDB-lite"/>
    </source>
</evidence>
<evidence type="ECO:0000259" key="9">
    <source>
        <dbReference type="PROSITE" id="PS50893"/>
    </source>
</evidence>
<evidence type="ECO:0000259" key="10">
    <source>
        <dbReference type="PROSITE" id="PS50929"/>
    </source>
</evidence>
<dbReference type="PANTHER" id="PTHR24221">
    <property type="entry name" value="ATP-BINDING CASSETTE SUB-FAMILY B"/>
    <property type="match status" value="1"/>
</dbReference>
<sequence length="557" mass="59434">MSGTINVLYLTGSFFMLEVYDRVIPSRSVPTLIGLSAVALGLYVFHGVLETVRGRLLARLGAAFDERFADRVFAAVIQKPRTQAVSDGRLPLRDLDQVRTFLGSGGLNALFDLPWTPLYIGICYLFHPLVGLAALAGLCALLVLTAVTDLMTRNPTRLATEYTVRKGALAEAGHVNAESLLALGMHQRHVARWSLAQRDHRLGMLRIADVSGACSSASKIFRMALQSGVLALGAWLVIEGKATAGIIIASSIMVSRALAPAELAIAHWKGFVAAHQSWRRLAEFLGHAEPDGRPMRLPSPKEVLSVESVGIAPPDSPRMSVIDASFRLQAGQAMAVIGPSASGKSTLVRAIVGVWRCGRGKIRLDGASLDQWPPESLGPHVGYLSQDVELLAGTVAENIARFLPDAPPERIIAAAQAADVHDMILHLPDGYDTRIAETGAPLSTGQRQRIGLARALFGDPFLVVLDEPNSNLDSDGEGALTRAIVGVRQRGGICIVVAHRASALAAVDQVLVMAEGRIRAFGPRDEVLRRVLAPVQTGGVTADEGGPIGQPREREVA</sequence>
<evidence type="ECO:0000313" key="11">
    <source>
        <dbReference type="EMBL" id="MDQ0443375.1"/>
    </source>
</evidence>
<keyword evidence="6 8" id="KW-0472">Membrane</keyword>
<feature type="domain" description="ABC transmembrane type-1" evidence="10">
    <location>
        <begin position="1"/>
        <end position="273"/>
    </location>
</feature>
<dbReference type="Gene3D" id="1.20.1560.10">
    <property type="entry name" value="ABC transporter type 1, transmembrane domain"/>
    <property type="match status" value="1"/>
</dbReference>
<dbReference type="InterPro" id="IPR039421">
    <property type="entry name" value="Type_1_exporter"/>
</dbReference>
<keyword evidence="12" id="KW-1185">Reference proteome</keyword>
<evidence type="ECO:0000256" key="3">
    <source>
        <dbReference type="ARBA" id="ARBA00022741"/>
    </source>
</evidence>
<feature type="transmembrane region" description="Helical" evidence="8">
    <location>
        <begin position="31"/>
        <end position="49"/>
    </location>
</feature>
<dbReference type="PROSITE" id="PS50893">
    <property type="entry name" value="ABC_TRANSPORTER_2"/>
    <property type="match status" value="1"/>
</dbReference>
<feature type="transmembrane region" description="Helical" evidence="8">
    <location>
        <begin position="118"/>
        <end position="147"/>
    </location>
</feature>
<dbReference type="SUPFAM" id="SSF90123">
    <property type="entry name" value="ABC transporter transmembrane region"/>
    <property type="match status" value="1"/>
</dbReference>
<dbReference type="SUPFAM" id="SSF52540">
    <property type="entry name" value="P-loop containing nucleoside triphosphate hydrolases"/>
    <property type="match status" value="1"/>
</dbReference>
<evidence type="ECO:0000256" key="1">
    <source>
        <dbReference type="ARBA" id="ARBA00004651"/>
    </source>
</evidence>
<dbReference type="InterPro" id="IPR027417">
    <property type="entry name" value="P-loop_NTPase"/>
</dbReference>
<keyword evidence="5 8" id="KW-1133">Transmembrane helix</keyword>
<dbReference type="Pfam" id="PF00664">
    <property type="entry name" value="ABC_membrane"/>
    <property type="match status" value="1"/>
</dbReference>
<keyword evidence="2 8" id="KW-0812">Transmembrane</keyword>
<keyword evidence="3" id="KW-0547">Nucleotide-binding</keyword>
<reference evidence="11 12" key="1">
    <citation type="submission" date="2023-07" db="EMBL/GenBank/DDBJ databases">
        <title>Genomic Encyclopedia of Type Strains, Phase IV (KMG-IV): sequencing the most valuable type-strain genomes for metagenomic binning, comparative biology and taxonomic classification.</title>
        <authorList>
            <person name="Goeker M."/>
        </authorList>
    </citation>
    <scope>NUCLEOTIDE SEQUENCE [LARGE SCALE GENOMIC DNA]</scope>
    <source>
        <strain evidence="11 12">DSM 19562</strain>
    </source>
</reference>
<evidence type="ECO:0000313" key="12">
    <source>
        <dbReference type="Proteomes" id="UP001236369"/>
    </source>
</evidence>
<proteinExistence type="predicted"/>
<protein>
    <submittedName>
        <fullName evidence="11">ATP-binding cassette subfamily C protein</fullName>
    </submittedName>
</protein>
<comment type="subcellular location">
    <subcellularLocation>
        <location evidence="1">Cell membrane</location>
        <topology evidence="1">Multi-pass membrane protein</topology>
    </subcellularLocation>
</comment>
<dbReference type="Proteomes" id="UP001236369">
    <property type="component" value="Unassembled WGS sequence"/>
</dbReference>
<evidence type="ECO:0000256" key="6">
    <source>
        <dbReference type="ARBA" id="ARBA00023136"/>
    </source>
</evidence>
<dbReference type="SMART" id="SM00382">
    <property type="entry name" value="AAA"/>
    <property type="match status" value="1"/>
</dbReference>
<evidence type="ECO:0000256" key="5">
    <source>
        <dbReference type="ARBA" id="ARBA00022989"/>
    </source>
</evidence>
<accession>A0ABU0HM18</accession>
<organism evidence="11 12">
    <name type="scientific">Methylobacterium persicinum</name>
    <dbReference type="NCBI Taxonomy" id="374426"/>
    <lineage>
        <taxon>Bacteria</taxon>
        <taxon>Pseudomonadati</taxon>
        <taxon>Pseudomonadota</taxon>
        <taxon>Alphaproteobacteria</taxon>
        <taxon>Hyphomicrobiales</taxon>
        <taxon>Methylobacteriaceae</taxon>
        <taxon>Methylobacterium</taxon>
    </lineage>
</organism>
<dbReference type="Gene3D" id="3.40.50.300">
    <property type="entry name" value="P-loop containing nucleotide triphosphate hydrolases"/>
    <property type="match status" value="1"/>
</dbReference>
<feature type="region of interest" description="Disordered" evidence="7">
    <location>
        <begin position="538"/>
        <end position="557"/>
    </location>
</feature>
<gene>
    <name evidence="11" type="ORF">QO016_002878</name>
</gene>
<evidence type="ECO:0000256" key="2">
    <source>
        <dbReference type="ARBA" id="ARBA00022692"/>
    </source>
</evidence>
<dbReference type="InterPro" id="IPR036640">
    <property type="entry name" value="ABC1_TM_sf"/>
</dbReference>
<dbReference type="Pfam" id="PF00005">
    <property type="entry name" value="ABC_tran"/>
    <property type="match status" value="1"/>
</dbReference>